<dbReference type="PANTHER" id="PTHR33067:SF9">
    <property type="entry name" value="RNA-DIRECTED DNA POLYMERASE"/>
    <property type="match status" value="1"/>
</dbReference>
<dbReference type="GO" id="GO:0003964">
    <property type="term" value="F:RNA-directed DNA polymerase activity"/>
    <property type="evidence" value="ECO:0007669"/>
    <property type="project" value="UniProtKB-KW"/>
</dbReference>
<dbReference type="InterPro" id="IPR036397">
    <property type="entry name" value="RNaseH_sf"/>
</dbReference>
<sequence length="819" mass="94534">MIRSSTNELLTPYKELEQEFRSSRRHFKTLSLEELRSPDFNLLSDQEYSKEEFAETMAETMEQYMSKTRADYGSRVARPKIENKDNFELKGQFLKELRTNTFIGLNHKDANKHIEKVLEIVDLFHIPNITIDQVMLRAFPMSLTRAASRWLRNKPTDENLYQAWEQFKEILMKCPQHYLTEMQEVILFYNGLGIPTRQILNLKGAIPSKTADTKIDIQEMVEYSQKWRNRTFKSRSTETSNGLAAIQAQLNNLGREIKKVNEKVYDAQVGCEQCKGPYYTKDCPLKEEGKTLEEAYYTQFGASVSVLPLLTYLNLGLGELAHTKLTIELTDMTVKYPKGIAKNVLVRIGKFVFPVDFIILDMPEDIKVPLILGRPFLSTARAKIDNEPIELRRNQGDNLIPTIEEGEVIKEFRTRDEDLDNGIDDYPSYCDYKKKIHIDCAHNLKFSCMIGSEFTHANFFPLLYVNVMSKKFHNSIMKDKMVYKKDNVVGALTNVPIFVGNFSVVTNFAVLENMDAYRDEGMGDVIVGEPFLREVGIKARRFEGTITLTRMTKVSVNMAYSLDYLSKWVESKALPTNDARVVVKFLKSLFARFGTPRAIISYRETYVCNDKFAKVMSKYEVTHRLSTAYHLQTSGQVKVSNRGLKRILERTVGENQASWSKKLDDALWVFKNAYKTPIGCTPYKLVYGKSCHLPIDLKHKAYWALKYVNFDLKTAGNHQKLQLNELRDQAYENSLIYKEKIKKIHDSKIKNRIFNVGDRVLLFNSRLKIFSGKLKTYWSGPFTITKVFPYGTVELSQPDGPNFKVNGHRVKHYFGGEVR</sequence>
<organism evidence="2">
    <name type="scientific">Tanacetum cinerariifolium</name>
    <name type="common">Dalmatian daisy</name>
    <name type="synonym">Chrysanthemum cinerariifolium</name>
    <dbReference type="NCBI Taxonomy" id="118510"/>
    <lineage>
        <taxon>Eukaryota</taxon>
        <taxon>Viridiplantae</taxon>
        <taxon>Streptophyta</taxon>
        <taxon>Embryophyta</taxon>
        <taxon>Tracheophyta</taxon>
        <taxon>Spermatophyta</taxon>
        <taxon>Magnoliopsida</taxon>
        <taxon>eudicotyledons</taxon>
        <taxon>Gunneridae</taxon>
        <taxon>Pentapetalae</taxon>
        <taxon>asterids</taxon>
        <taxon>campanulids</taxon>
        <taxon>Asterales</taxon>
        <taxon>Asteraceae</taxon>
        <taxon>Asteroideae</taxon>
        <taxon>Anthemideae</taxon>
        <taxon>Anthemidinae</taxon>
        <taxon>Tanacetum</taxon>
    </lineage>
</organism>
<dbReference type="PROSITE" id="PS50994">
    <property type="entry name" value="INTEGRASE"/>
    <property type="match status" value="1"/>
</dbReference>
<keyword evidence="2" id="KW-0548">Nucleotidyltransferase</keyword>
<keyword evidence="2" id="KW-0808">Transferase</keyword>
<dbReference type="GO" id="GO:0015074">
    <property type="term" value="P:DNA integration"/>
    <property type="evidence" value="ECO:0007669"/>
    <property type="project" value="InterPro"/>
</dbReference>
<accession>A0A6L2N9B6</accession>
<dbReference type="EMBL" id="BKCJ010008220">
    <property type="protein sequence ID" value="GEU81154.1"/>
    <property type="molecule type" value="Genomic_DNA"/>
</dbReference>
<dbReference type="Gene3D" id="3.30.420.10">
    <property type="entry name" value="Ribonuclease H-like superfamily/Ribonuclease H"/>
    <property type="match status" value="1"/>
</dbReference>
<proteinExistence type="predicted"/>
<feature type="domain" description="Integrase catalytic" evidence="1">
    <location>
        <begin position="526"/>
        <end position="690"/>
    </location>
</feature>
<reference evidence="2" key="1">
    <citation type="journal article" date="2019" name="Sci. Rep.">
        <title>Draft genome of Tanacetum cinerariifolium, the natural source of mosquito coil.</title>
        <authorList>
            <person name="Yamashiro T."/>
            <person name="Shiraishi A."/>
            <person name="Satake H."/>
            <person name="Nakayama K."/>
        </authorList>
    </citation>
    <scope>NUCLEOTIDE SEQUENCE</scope>
</reference>
<comment type="caution">
    <text evidence="2">The sequence shown here is derived from an EMBL/GenBank/DDBJ whole genome shotgun (WGS) entry which is preliminary data.</text>
</comment>
<dbReference type="Gene3D" id="2.40.70.10">
    <property type="entry name" value="Acid Proteases"/>
    <property type="match status" value="1"/>
</dbReference>
<dbReference type="SUPFAM" id="SSF53098">
    <property type="entry name" value="Ribonuclease H-like"/>
    <property type="match status" value="1"/>
</dbReference>
<protein>
    <submittedName>
        <fullName evidence="2">Reverse transcriptase domain-containing protein</fullName>
    </submittedName>
</protein>
<dbReference type="InterPro" id="IPR021109">
    <property type="entry name" value="Peptidase_aspartic_dom_sf"/>
</dbReference>
<dbReference type="GO" id="GO:0003676">
    <property type="term" value="F:nucleic acid binding"/>
    <property type="evidence" value="ECO:0007669"/>
    <property type="project" value="InterPro"/>
</dbReference>
<evidence type="ECO:0000259" key="1">
    <source>
        <dbReference type="PROSITE" id="PS50994"/>
    </source>
</evidence>
<evidence type="ECO:0000313" key="2">
    <source>
        <dbReference type="EMBL" id="GEU81154.1"/>
    </source>
</evidence>
<name>A0A6L2N9B6_TANCI</name>
<keyword evidence="2" id="KW-0695">RNA-directed DNA polymerase</keyword>
<dbReference type="InterPro" id="IPR012337">
    <property type="entry name" value="RNaseH-like_sf"/>
</dbReference>
<dbReference type="PANTHER" id="PTHR33067">
    <property type="entry name" value="RNA-DIRECTED DNA POLYMERASE-RELATED"/>
    <property type="match status" value="1"/>
</dbReference>
<gene>
    <name evidence="2" type="ORF">Tci_053132</name>
</gene>
<dbReference type="AlphaFoldDB" id="A0A6L2N9B6"/>
<dbReference type="CDD" id="cd00303">
    <property type="entry name" value="retropepsin_like"/>
    <property type="match status" value="1"/>
</dbReference>
<dbReference type="InterPro" id="IPR001584">
    <property type="entry name" value="Integrase_cat-core"/>
</dbReference>